<name>A0A1R3KQE0_9ROSI</name>
<dbReference type="Proteomes" id="UP000187203">
    <property type="component" value="Unassembled WGS sequence"/>
</dbReference>
<accession>A0A1R3KQE0</accession>
<evidence type="ECO:0000313" key="2">
    <source>
        <dbReference type="Proteomes" id="UP000187203"/>
    </source>
</evidence>
<dbReference type="STRING" id="93759.A0A1R3KQE0"/>
<dbReference type="OrthoDB" id="1432224at2759"/>
<organism evidence="1 2">
    <name type="scientific">Corchorus olitorius</name>
    <dbReference type="NCBI Taxonomy" id="93759"/>
    <lineage>
        <taxon>Eukaryota</taxon>
        <taxon>Viridiplantae</taxon>
        <taxon>Streptophyta</taxon>
        <taxon>Embryophyta</taxon>
        <taxon>Tracheophyta</taxon>
        <taxon>Spermatophyta</taxon>
        <taxon>Magnoliopsida</taxon>
        <taxon>eudicotyledons</taxon>
        <taxon>Gunneridae</taxon>
        <taxon>Pentapetalae</taxon>
        <taxon>rosids</taxon>
        <taxon>malvids</taxon>
        <taxon>Malvales</taxon>
        <taxon>Malvaceae</taxon>
        <taxon>Grewioideae</taxon>
        <taxon>Apeibeae</taxon>
        <taxon>Corchorus</taxon>
    </lineage>
</organism>
<keyword evidence="2" id="KW-1185">Reference proteome</keyword>
<dbReference type="EMBL" id="AWUE01012399">
    <property type="protein sequence ID" value="OMP09259.1"/>
    <property type="molecule type" value="Genomic_DNA"/>
</dbReference>
<gene>
    <name evidence="1" type="ORF">COLO4_05652</name>
</gene>
<protein>
    <submittedName>
        <fullName evidence="1">Uncharacterized protein</fullName>
    </submittedName>
</protein>
<sequence>MAVQCEPHCTEFIPETVWHGHPMKFSVPSPIVEPSVDRILEPKMQNEDANSTSAPMLLMDIDTVEEAKNGKKSSIAVENSGLRWL</sequence>
<dbReference type="AlphaFoldDB" id="A0A1R3KQE0"/>
<reference evidence="2" key="1">
    <citation type="submission" date="2013-09" db="EMBL/GenBank/DDBJ databases">
        <title>Corchorus olitorius genome sequencing.</title>
        <authorList>
            <person name="Alam M."/>
            <person name="Haque M.S."/>
            <person name="Islam M.S."/>
            <person name="Emdad E.M."/>
            <person name="Islam M.M."/>
            <person name="Ahmed B."/>
            <person name="Halim A."/>
            <person name="Hossen Q.M.M."/>
            <person name="Hossain M.Z."/>
            <person name="Ahmed R."/>
            <person name="Khan M.M."/>
            <person name="Islam R."/>
            <person name="Rashid M.M."/>
            <person name="Khan S.A."/>
            <person name="Rahman M.S."/>
            <person name="Alam M."/>
            <person name="Yahiya A.S."/>
            <person name="Khan M.S."/>
            <person name="Azam M.S."/>
            <person name="Haque T."/>
            <person name="Lashkar M.Z.H."/>
            <person name="Akhand A.I."/>
            <person name="Morshed G."/>
            <person name="Roy S."/>
            <person name="Uddin K.S."/>
            <person name="Rabeya T."/>
            <person name="Hossain A.S."/>
            <person name="Chowdhury A."/>
            <person name="Snigdha A.R."/>
            <person name="Mortoza M.S."/>
            <person name="Matin S.A."/>
            <person name="Hoque S.M.E."/>
            <person name="Islam M.K."/>
            <person name="Roy D.K."/>
            <person name="Haider R."/>
            <person name="Moosa M.M."/>
            <person name="Elias S.M."/>
            <person name="Hasan A.M."/>
            <person name="Jahan S."/>
            <person name="Shafiuddin M."/>
            <person name="Mahmood N."/>
            <person name="Shommy N.S."/>
        </authorList>
    </citation>
    <scope>NUCLEOTIDE SEQUENCE [LARGE SCALE GENOMIC DNA]</scope>
    <source>
        <strain evidence="2">cv. O-4</strain>
    </source>
</reference>
<evidence type="ECO:0000313" key="1">
    <source>
        <dbReference type="EMBL" id="OMP09259.1"/>
    </source>
</evidence>
<comment type="caution">
    <text evidence="1">The sequence shown here is derived from an EMBL/GenBank/DDBJ whole genome shotgun (WGS) entry which is preliminary data.</text>
</comment>
<proteinExistence type="predicted"/>